<feature type="region of interest" description="Disordered" evidence="1">
    <location>
        <begin position="400"/>
        <end position="469"/>
    </location>
</feature>
<feature type="region of interest" description="Disordered" evidence="1">
    <location>
        <begin position="17"/>
        <end position="38"/>
    </location>
</feature>
<gene>
    <name evidence="2" type="ORF">M427DRAFT_58788</name>
</gene>
<feature type="region of interest" description="Disordered" evidence="1">
    <location>
        <begin position="216"/>
        <end position="256"/>
    </location>
</feature>
<name>A0A139A999_GONPJ</name>
<evidence type="ECO:0000313" key="3">
    <source>
        <dbReference type="Proteomes" id="UP000070544"/>
    </source>
</evidence>
<evidence type="ECO:0000313" key="2">
    <source>
        <dbReference type="EMBL" id="KXS13238.1"/>
    </source>
</evidence>
<dbReference type="OrthoDB" id="10682677at2759"/>
<proteinExistence type="predicted"/>
<organism evidence="2 3">
    <name type="scientific">Gonapodya prolifera (strain JEL478)</name>
    <name type="common">Monoblepharis prolifera</name>
    <dbReference type="NCBI Taxonomy" id="1344416"/>
    <lineage>
        <taxon>Eukaryota</taxon>
        <taxon>Fungi</taxon>
        <taxon>Fungi incertae sedis</taxon>
        <taxon>Chytridiomycota</taxon>
        <taxon>Chytridiomycota incertae sedis</taxon>
        <taxon>Monoblepharidomycetes</taxon>
        <taxon>Monoblepharidales</taxon>
        <taxon>Gonapodyaceae</taxon>
        <taxon>Gonapodya</taxon>
    </lineage>
</organism>
<reference evidence="2 3" key="1">
    <citation type="journal article" date="2015" name="Genome Biol. Evol.">
        <title>Phylogenomic analyses indicate that early fungi evolved digesting cell walls of algal ancestors of land plants.</title>
        <authorList>
            <person name="Chang Y."/>
            <person name="Wang S."/>
            <person name="Sekimoto S."/>
            <person name="Aerts A.L."/>
            <person name="Choi C."/>
            <person name="Clum A."/>
            <person name="LaButti K.M."/>
            <person name="Lindquist E.A."/>
            <person name="Yee Ngan C."/>
            <person name="Ohm R.A."/>
            <person name="Salamov A.A."/>
            <person name="Grigoriev I.V."/>
            <person name="Spatafora J.W."/>
            <person name="Berbee M.L."/>
        </authorList>
    </citation>
    <scope>NUCLEOTIDE SEQUENCE [LARGE SCALE GENOMIC DNA]</scope>
    <source>
        <strain evidence="2 3">JEL478</strain>
    </source>
</reference>
<feature type="region of interest" description="Disordered" evidence="1">
    <location>
        <begin position="827"/>
        <end position="882"/>
    </location>
</feature>
<keyword evidence="3" id="KW-1185">Reference proteome</keyword>
<feature type="compositionally biased region" description="Pro residues" evidence="1">
    <location>
        <begin position="70"/>
        <end position="79"/>
    </location>
</feature>
<feature type="compositionally biased region" description="Low complexity" evidence="1">
    <location>
        <begin position="329"/>
        <end position="345"/>
    </location>
</feature>
<dbReference type="AlphaFoldDB" id="A0A139A999"/>
<sequence>MVREGWNLRLWDAGSTEINGAGGGRGEVDLDGGHSEEGGLDPDGAVYLPFTSYDSVDCAFTFRPTTSPASPSPSTPSSPPTSTSTSLFALIDSYSFRSHRMFWRCDLVRLSPPLPGQLPGHRPRVVECIPCRRLSLHRPLTFHHPDHNHVDERTSGASSLSLLSRLGAPKRASKRPSTSTLWRLPDGSEWECGHVAAEDFVFGYGYSLEGGAAALSTTTNSDGSKLAREADSSPGLATPSDTPRSDDWPQASLPDKISRIPRARAAFSLSSKTTTPSSSLDLETDIATEADLPPSSTYVQPPSSTLHSPKDSLSLSLSSPPQRASFPYSSSPSLLPTSDLLTSPTRAQTPTLADLRSQLVPPPKASRVQVHALYVRATPSFLFEAATVGVGVSVSVHGKSESEAVDENGSEVKATTNTDEKTWSVHLAPTPLDLAPRDPSDALWDDQEQGSLSPLPRSSSHHAPPCPGGLLVPLSRSPLRSRVRSFAPTASSVVEVARLSKPASSATRRLTVHLEAALYRAGGRGKYHAVPLRVDLAVDGPGRGIAVVAGIGGGRLEWEAVAVEMDQDCEGRKMKARKGKGTATTTTPTLSVRVTCISLDPSHLLTTRLPAPSSPAPLPVPVFPRARLARLQAASLGTGLSSSHFSALLSDPAVQAHLLGLADPAPTRDISDPAVLAILPHVPAATRERLHVRAKVLRRRTKRLADAAVAACAGQGWVDEVARRGCERAAAWYWGAGWGFDLRREMGEWDAEEVGGRIAEVGWKKSWGESHRRQGDQDVGTEQALGGNAATIILDSAGHAVEYGGVPNGDGSPAQSCHLGRVHSVDEVPVRTGNAQKLHVGDATGRKRRREDDHVDDDGEEKENHHPRKERALDKLSNTEKGMPLVSKNIRVLF</sequence>
<accession>A0A139A999</accession>
<dbReference type="Proteomes" id="UP000070544">
    <property type="component" value="Unassembled WGS sequence"/>
</dbReference>
<feature type="compositionally biased region" description="Polar residues" evidence="1">
    <location>
        <begin position="294"/>
        <end position="307"/>
    </location>
</feature>
<feature type="compositionally biased region" description="Low complexity" evidence="1">
    <location>
        <begin position="451"/>
        <end position="463"/>
    </location>
</feature>
<evidence type="ECO:0000256" key="1">
    <source>
        <dbReference type="SAM" id="MobiDB-lite"/>
    </source>
</evidence>
<feature type="region of interest" description="Disordered" evidence="1">
    <location>
        <begin position="289"/>
        <end position="345"/>
    </location>
</feature>
<feature type="compositionally biased region" description="Basic and acidic residues" evidence="1">
    <location>
        <begin position="26"/>
        <end position="37"/>
    </location>
</feature>
<dbReference type="EMBL" id="KQ965780">
    <property type="protein sequence ID" value="KXS13238.1"/>
    <property type="molecule type" value="Genomic_DNA"/>
</dbReference>
<feature type="region of interest" description="Disordered" evidence="1">
    <location>
        <begin position="64"/>
        <end position="83"/>
    </location>
</feature>
<protein>
    <submittedName>
        <fullName evidence="2">Uncharacterized protein</fullName>
    </submittedName>
</protein>